<name>F7Y516_MESOW</name>
<dbReference type="STRING" id="536019.Mesop_6357"/>
<sequence>MAEATSFEDEVRRLQDEDLLVTAQCLSNGRYLAEEGAHYWVFQVTHKANARTEKQL</sequence>
<evidence type="ECO:0000313" key="2">
    <source>
        <dbReference type="Proteomes" id="UP000001623"/>
    </source>
</evidence>
<dbReference type="KEGG" id="mop:Mesop_6357"/>
<evidence type="ECO:0000313" key="1">
    <source>
        <dbReference type="EMBL" id="AEH90709.1"/>
    </source>
</evidence>
<organism evidence="1 2">
    <name type="scientific">Mesorhizobium opportunistum (strain LMG 24607 / HAMBI 3007 / WSM2075)</name>
    <dbReference type="NCBI Taxonomy" id="536019"/>
    <lineage>
        <taxon>Bacteria</taxon>
        <taxon>Pseudomonadati</taxon>
        <taxon>Pseudomonadota</taxon>
        <taxon>Alphaproteobacteria</taxon>
        <taxon>Hyphomicrobiales</taxon>
        <taxon>Phyllobacteriaceae</taxon>
        <taxon>Mesorhizobium</taxon>
    </lineage>
</organism>
<protein>
    <submittedName>
        <fullName evidence="1">Uncharacterized protein</fullName>
    </submittedName>
</protein>
<dbReference type="EMBL" id="CP002279">
    <property type="protein sequence ID" value="AEH90709.1"/>
    <property type="molecule type" value="Genomic_DNA"/>
</dbReference>
<dbReference type="HOGENOM" id="CLU_3009050_0_0_5"/>
<gene>
    <name evidence="1" type="ordered locus">Mesop_6357</name>
</gene>
<accession>F7Y516</accession>
<dbReference type="AlphaFoldDB" id="F7Y516"/>
<dbReference type="Proteomes" id="UP000001623">
    <property type="component" value="Chromosome"/>
</dbReference>
<proteinExistence type="predicted"/>
<reference evidence="1 2" key="1">
    <citation type="submission" date="2010-10" db="EMBL/GenBank/DDBJ databases">
        <title>Complete sequence of Mesorhizobium opportunistum WSM2075.</title>
        <authorList>
            <consortium name="US DOE Joint Genome Institute"/>
            <person name="Lucas S."/>
            <person name="Copeland A."/>
            <person name="Lapidus A."/>
            <person name="Cheng J.-F."/>
            <person name="Bruce D."/>
            <person name="Goodwin L."/>
            <person name="Pitluck S."/>
            <person name="Chertkov O."/>
            <person name="Misra M."/>
            <person name="Detter J.C."/>
            <person name="Han C."/>
            <person name="Tapia R."/>
            <person name="Land M."/>
            <person name="Hauser L."/>
            <person name="Kyrpides N."/>
            <person name="Ovchinnikova G."/>
            <person name="Mavrommatis K.M."/>
            <person name="Tiwari R.P."/>
            <person name="Howieson J.G."/>
            <person name="O'Hara G.W."/>
            <person name="Nandasena K.G."/>
            <person name="Woyke T."/>
        </authorList>
    </citation>
    <scope>NUCLEOTIDE SEQUENCE [LARGE SCALE GENOMIC DNA]</scope>
    <source>
        <strain evidence="2">LMG 24607 / HAMBI 3007 / WSM2075</strain>
    </source>
</reference>